<comment type="caution">
    <text evidence="1">The sequence shown here is derived from an EMBL/GenBank/DDBJ whole genome shotgun (WGS) entry which is preliminary data.</text>
</comment>
<protein>
    <submittedName>
        <fullName evidence="1">Uncharacterized protein</fullName>
    </submittedName>
</protein>
<gene>
    <name evidence="1" type="ORF">EYF80_032348</name>
</gene>
<accession>A0A4Z2GW30</accession>
<evidence type="ECO:0000313" key="2">
    <source>
        <dbReference type="Proteomes" id="UP000314294"/>
    </source>
</evidence>
<reference evidence="1 2" key="1">
    <citation type="submission" date="2019-03" db="EMBL/GenBank/DDBJ databases">
        <title>First draft genome of Liparis tanakae, snailfish: a comprehensive survey of snailfish specific genes.</title>
        <authorList>
            <person name="Kim W."/>
            <person name="Song I."/>
            <person name="Jeong J.-H."/>
            <person name="Kim D."/>
            <person name="Kim S."/>
            <person name="Ryu S."/>
            <person name="Song J.Y."/>
            <person name="Lee S.K."/>
        </authorList>
    </citation>
    <scope>NUCLEOTIDE SEQUENCE [LARGE SCALE GENOMIC DNA]</scope>
    <source>
        <tissue evidence="1">Muscle</tissue>
    </source>
</reference>
<sequence length="72" mass="7721">MYASSTYSISEPLGCCSEWNGSFVRGTRVSVSLAKLSMSPGNRPIQCVQGGILDTYSCKHDEQMEKASVAAV</sequence>
<dbReference type="Proteomes" id="UP000314294">
    <property type="component" value="Unassembled WGS sequence"/>
</dbReference>
<proteinExistence type="predicted"/>
<evidence type="ECO:0000313" key="1">
    <source>
        <dbReference type="EMBL" id="TNN57440.1"/>
    </source>
</evidence>
<dbReference type="AlphaFoldDB" id="A0A4Z2GW30"/>
<organism evidence="1 2">
    <name type="scientific">Liparis tanakae</name>
    <name type="common">Tanaka's snailfish</name>
    <dbReference type="NCBI Taxonomy" id="230148"/>
    <lineage>
        <taxon>Eukaryota</taxon>
        <taxon>Metazoa</taxon>
        <taxon>Chordata</taxon>
        <taxon>Craniata</taxon>
        <taxon>Vertebrata</taxon>
        <taxon>Euteleostomi</taxon>
        <taxon>Actinopterygii</taxon>
        <taxon>Neopterygii</taxon>
        <taxon>Teleostei</taxon>
        <taxon>Neoteleostei</taxon>
        <taxon>Acanthomorphata</taxon>
        <taxon>Eupercaria</taxon>
        <taxon>Perciformes</taxon>
        <taxon>Cottioidei</taxon>
        <taxon>Cottales</taxon>
        <taxon>Liparidae</taxon>
        <taxon>Liparis</taxon>
    </lineage>
</organism>
<keyword evidence="2" id="KW-1185">Reference proteome</keyword>
<name>A0A4Z2GW30_9TELE</name>
<dbReference type="EMBL" id="SRLO01000405">
    <property type="protein sequence ID" value="TNN57440.1"/>
    <property type="molecule type" value="Genomic_DNA"/>
</dbReference>